<dbReference type="AlphaFoldDB" id="A0A1M6ZJ74"/>
<feature type="binding site" evidence="8">
    <location>
        <position position="153"/>
    </location>
    <ligand>
        <name>(R)-pantoate</name>
        <dbReference type="ChEBI" id="CHEBI:15980"/>
    </ligand>
</feature>
<dbReference type="CDD" id="cd00560">
    <property type="entry name" value="PanC"/>
    <property type="match status" value="1"/>
</dbReference>
<evidence type="ECO:0000313" key="9">
    <source>
        <dbReference type="EMBL" id="SHL30375.1"/>
    </source>
</evidence>
<dbReference type="GO" id="GO:0015940">
    <property type="term" value="P:pantothenate biosynthetic process"/>
    <property type="evidence" value="ECO:0007669"/>
    <property type="project" value="UniProtKB-UniRule"/>
</dbReference>
<evidence type="ECO:0000256" key="2">
    <source>
        <dbReference type="ARBA" id="ARBA00009256"/>
    </source>
</evidence>
<dbReference type="NCBIfam" id="TIGR00125">
    <property type="entry name" value="cyt_tran_rel"/>
    <property type="match status" value="1"/>
</dbReference>
<dbReference type="InterPro" id="IPR004821">
    <property type="entry name" value="Cyt_trans-like"/>
</dbReference>
<keyword evidence="4 8" id="KW-0566">Pantothenate biosynthesis</keyword>
<evidence type="ECO:0000256" key="3">
    <source>
        <dbReference type="ARBA" id="ARBA00022598"/>
    </source>
</evidence>
<comment type="miscellaneous">
    <text evidence="8">The reaction proceeds by a bi uni uni bi ping pong mechanism.</text>
</comment>
<dbReference type="EMBL" id="FRBW01000001">
    <property type="protein sequence ID" value="SHL30375.1"/>
    <property type="molecule type" value="Genomic_DNA"/>
</dbReference>
<feature type="binding site" evidence="8">
    <location>
        <position position="61"/>
    </location>
    <ligand>
        <name>(R)-pantoate</name>
        <dbReference type="ChEBI" id="CHEBI:15980"/>
    </ligand>
</feature>
<evidence type="ECO:0000256" key="8">
    <source>
        <dbReference type="HAMAP-Rule" id="MF_00158"/>
    </source>
</evidence>
<dbReference type="InterPro" id="IPR042176">
    <property type="entry name" value="Pantoate_ligase_C"/>
</dbReference>
<feature type="binding site" evidence="8">
    <location>
        <position position="176"/>
    </location>
    <ligand>
        <name>ATP</name>
        <dbReference type="ChEBI" id="CHEBI:30616"/>
    </ligand>
</feature>
<evidence type="ECO:0000256" key="6">
    <source>
        <dbReference type="ARBA" id="ARBA00022840"/>
    </source>
</evidence>
<comment type="function">
    <text evidence="8">Catalyzes the condensation of pantoate with beta-alanine in an ATP-dependent reaction via a pantoyl-adenylate intermediate.</text>
</comment>
<dbReference type="Pfam" id="PF02569">
    <property type="entry name" value="Pantoate_ligase"/>
    <property type="match status" value="1"/>
</dbReference>
<comment type="catalytic activity">
    <reaction evidence="7 8">
        <text>(R)-pantoate + beta-alanine + ATP = (R)-pantothenate + AMP + diphosphate + H(+)</text>
        <dbReference type="Rhea" id="RHEA:10912"/>
        <dbReference type="ChEBI" id="CHEBI:15378"/>
        <dbReference type="ChEBI" id="CHEBI:15980"/>
        <dbReference type="ChEBI" id="CHEBI:29032"/>
        <dbReference type="ChEBI" id="CHEBI:30616"/>
        <dbReference type="ChEBI" id="CHEBI:33019"/>
        <dbReference type="ChEBI" id="CHEBI:57966"/>
        <dbReference type="ChEBI" id="CHEBI:456215"/>
        <dbReference type="EC" id="6.3.2.1"/>
    </reaction>
</comment>
<evidence type="ECO:0000256" key="4">
    <source>
        <dbReference type="ARBA" id="ARBA00022655"/>
    </source>
</evidence>
<keyword evidence="6 8" id="KW-0067">ATP-binding</keyword>
<dbReference type="FunFam" id="3.40.50.620:FF:000013">
    <property type="entry name" value="Pantothenate synthetase"/>
    <property type="match status" value="1"/>
</dbReference>
<comment type="subcellular location">
    <subcellularLocation>
        <location evidence="8">Cytoplasm</location>
    </subcellularLocation>
</comment>
<keyword evidence="8" id="KW-0963">Cytoplasm</keyword>
<dbReference type="InterPro" id="IPR003721">
    <property type="entry name" value="Pantoate_ligase"/>
</dbReference>
<dbReference type="GO" id="GO:0005829">
    <property type="term" value="C:cytosol"/>
    <property type="evidence" value="ECO:0007669"/>
    <property type="project" value="TreeGrafter"/>
</dbReference>
<dbReference type="InterPro" id="IPR014729">
    <property type="entry name" value="Rossmann-like_a/b/a_fold"/>
</dbReference>
<comment type="pathway">
    <text evidence="1 8">Cofactor biosynthesis; (R)-pantothenate biosynthesis; (R)-pantothenate from (R)-pantoate and beta-alanine: step 1/1.</text>
</comment>
<evidence type="ECO:0000256" key="1">
    <source>
        <dbReference type="ARBA" id="ARBA00004990"/>
    </source>
</evidence>
<dbReference type="OrthoDB" id="9773087at2"/>
<dbReference type="PANTHER" id="PTHR21299">
    <property type="entry name" value="CYTIDYLATE KINASE/PANTOATE-BETA-ALANINE LIGASE"/>
    <property type="match status" value="1"/>
</dbReference>
<proteinExistence type="inferred from homology"/>
<keyword evidence="10" id="KW-1185">Reference proteome</keyword>
<feature type="binding site" evidence="8">
    <location>
        <begin position="30"/>
        <end position="37"/>
    </location>
    <ligand>
        <name>ATP</name>
        <dbReference type="ChEBI" id="CHEBI:30616"/>
    </ligand>
</feature>
<evidence type="ECO:0000256" key="7">
    <source>
        <dbReference type="ARBA" id="ARBA00048258"/>
    </source>
</evidence>
<name>A0A1M6ZJ74_9HYPH</name>
<dbReference type="STRING" id="735517.SAMN05444272_0255"/>
<keyword evidence="3 8" id="KW-0436">Ligase</keyword>
<dbReference type="EC" id="6.3.2.1" evidence="8"/>
<dbReference type="RefSeq" id="WP_073007787.1">
    <property type="nucleotide sequence ID" value="NZ_FRBW01000001.1"/>
</dbReference>
<organism evidence="9 10">
    <name type="scientific">Roseibium suaedae</name>
    <dbReference type="NCBI Taxonomy" id="735517"/>
    <lineage>
        <taxon>Bacteria</taxon>
        <taxon>Pseudomonadati</taxon>
        <taxon>Pseudomonadota</taxon>
        <taxon>Alphaproteobacteria</taxon>
        <taxon>Hyphomicrobiales</taxon>
        <taxon>Stappiaceae</taxon>
        <taxon>Roseibium</taxon>
    </lineage>
</organism>
<evidence type="ECO:0000313" key="10">
    <source>
        <dbReference type="Proteomes" id="UP000186002"/>
    </source>
</evidence>
<evidence type="ECO:0000256" key="5">
    <source>
        <dbReference type="ARBA" id="ARBA00022741"/>
    </source>
</evidence>
<dbReference type="GO" id="GO:0004592">
    <property type="term" value="F:pantoate-beta-alanine ligase activity"/>
    <property type="evidence" value="ECO:0007669"/>
    <property type="project" value="UniProtKB-UniRule"/>
</dbReference>
<accession>A0A1M6ZJ74</accession>
<dbReference type="UniPathway" id="UPA00028">
    <property type="reaction ID" value="UER00005"/>
</dbReference>
<dbReference type="Gene3D" id="3.40.50.620">
    <property type="entry name" value="HUPs"/>
    <property type="match status" value="1"/>
</dbReference>
<dbReference type="PANTHER" id="PTHR21299:SF1">
    <property type="entry name" value="PANTOATE--BETA-ALANINE LIGASE"/>
    <property type="match status" value="1"/>
</dbReference>
<reference evidence="9 10" key="1">
    <citation type="submission" date="2016-11" db="EMBL/GenBank/DDBJ databases">
        <authorList>
            <person name="Jaros S."/>
            <person name="Januszkiewicz K."/>
            <person name="Wedrychowicz H."/>
        </authorList>
    </citation>
    <scope>NUCLEOTIDE SEQUENCE [LARGE SCALE GENOMIC DNA]</scope>
    <source>
        <strain evidence="9 10">DSM 22153</strain>
    </source>
</reference>
<dbReference type="Proteomes" id="UP000186002">
    <property type="component" value="Unassembled WGS sequence"/>
</dbReference>
<dbReference type="SUPFAM" id="SSF52374">
    <property type="entry name" value="Nucleotidylyl transferase"/>
    <property type="match status" value="1"/>
</dbReference>
<comment type="similarity">
    <text evidence="2 8">Belongs to the pantothenate synthetase family.</text>
</comment>
<dbReference type="NCBIfam" id="TIGR00018">
    <property type="entry name" value="panC"/>
    <property type="match status" value="1"/>
</dbReference>
<dbReference type="GO" id="GO:0005524">
    <property type="term" value="F:ATP binding"/>
    <property type="evidence" value="ECO:0007669"/>
    <property type="project" value="UniProtKB-KW"/>
</dbReference>
<sequence>MQICARKQEVRDRVTGLRRQGQTVGLVPTMGFLHEGHLSLVREAARRTDRVIVSIFVNPTQFGPNEDLTTYPRDPEGDLAKLRAEGVDAVFMPDVEEMYGARGDTFVEVPGLSGVLQGALRPGHFRGVSTVVTKLFNIVQPDVAVFGEKDFQQLAIIRQMVRDLDMPLQVVGHPTVREEDGLAMSSRNVRLAPEHRAEAPALSRSLAAAAELAASRPDIAGLESAIRVVLAEAPGGKVESVDIRDAATLAPLTGKLDREAVVLLAVRFGPVLLIDQRVIAP</sequence>
<feature type="binding site" evidence="8">
    <location>
        <begin position="147"/>
        <end position="150"/>
    </location>
    <ligand>
        <name>ATP</name>
        <dbReference type="ChEBI" id="CHEBI:30616"/>
    </ligand>
</feature>
<protein>
    <recommendedName>
        <fullName evidence="8">Pantothenate synthetase</fullName>
        <shortName evidence="8">PS</shortName>
        <ecNumber evidence="8">6.3.2.1</ecNumber>
    </recommendedName>
    <alternativeName>
        <fullName evidence="8">Pantoate--beta-alanine ligase</fullName>
    </alternativeName>
    <alternativeName>
        <fullName evidence="8">Pantoate-activating enzyme</fullName>
    </alternativeName>
</protein>
<feature type="binding site" evidence="8">
    <location>
        <position position="61"/>
    </location>
    <ligand>
        <name>beta-alanine</name>
        <dbReference type="ChEBI" id="CHEBI:57966"/>
    </ligand>
</feature>
<dbReference type="Gene3D" id="3.30.1300.10">
    <property type="entry name" value="Pantoate-beta-alanine ligase, C-terminal domain"/>
    <property type="match status" value="1"/>
</dbReference>
<keyword evidence="5 8" id="KW-0547">Nucleotide-binding</keyword>
<dbReference type="HAMAP" id="MF_00158">
    <property type="entry name" value="PanC"/>
    <property type="match status" value="1"/>
</dbReference>
<gene>
    <name evidence="8" type="primary">panC</name>
    <name evidence="9" type="ORF">SAMN05444272_0255</name>
</gene>
<feature type="active site" description="Proton donor" evidence="8">
    <location>
        <position position="37"/>
    </location>
</feature>
<comment type="subunit">
    <text evidence="8">Homodimer.</text>
</comment>
<feature type="binding site" evidence="8">
    <location>
        <begin position="184"/>
        <end position="187"/>
    </location>
    <ligand>
        <name>ATP</name>
        <dbReference type="ChEBI" id="CHEBI:30616"/>
    </ligand>
</feature>